<dbReference type="SMART" id="SM00981">
    <property type="entry name" value="THUMP"/>
    <property type="match status" value="1"/>
</dbReference>
<dbReference type="Proteomes" id="UP000231701">
    <property type="component" value="Chromosome"/>
</dbReference>
<evidence type="ECO:0000256" key="5">
    <source>
        <dbReference type="ARBA" id="ARBA00022741"/>
    </source>
</evidence>
<dbReference type="AlphaFoldDB" id="A0A2K8KW52"/>
<dbReference type="InterPro" id="IPR050102">
    <property type="entry name" value="tRNA_sulfurtransferase_ThiI"/>
</dbReference>
<feature type="binding site" evidence="18">
    <location>
        <begin position="183"/>
        <end position="184"/>
    </location>
    <ligand>
        <name>ATP</name>
        <dbReference type="ChEBI" id="CHEBI:30616"/>
    </ligand>
</feature>
<evidence type="ECO:0000256" key="16">
    <source>
        <dbReference type="ARBA" id="ARBA00077849"/>
    </source>
</evidence>
<keyword evidence="7 18" id="KW-0694">RNA-binding</keyword>
<feature type="binding site" evidence="18">
    <location>
        <position position="294"/>
    </location>
    <ligand>
        <name>ATP</name>
        <dbReference type="ChEBI" id="CHEBI:30616"/>
    </ligand>
</feature>
<keyword evidence="4 18" id="KW-0808">Transferase</keyword>
<comment type="catalytic activity">
    <reaction evidence="10 18">
        <text>[ThiS sulfur-carrier protein]-C-terminal Gly-Gly-AMP + S-sulfanyl-L-cysteinyl-[cysteine desulfurase] + AH2 = [ThiS sulfur-carrier protein]-C-terminal-Gly-aminoethanethioate + L-cysteinyl-[cysteine desulfurase] + A + AMP + 2 H(+)</text>
        <dbReference type="Rhea" id="RHEA:43340"/>
        <dbReference type="Rhea" id="RHEA-COMP:12157"/>
        <dbReference type="Rhea" id="RHEA-COMP:12158"/>
        <dbReference type="Rhea" id="RHEA-COMP:12910"/>
        <dbReference type="Rhea" id="RHEA-COMP:19908"/>
        <dbReference type="ChEBI" id="CHEBI:13193"/>
        <dbReference type="ChEBI" id="CHEBI:15378"/>
        <dbReference type="ChEBI" id="CHEBI:17499"/>
        <dbReference type="ChEBI" id="CHEBI:29950"/>
        <dbReference type="ChEBI" id="CHEBI:61963"/>
        <dbReference type="ChEBI" id="CHEBI:90618"/>
        <dbReference type="ChEBI" id="CHEBI:232372"/>
        <dbReference type="ChEBI" id="CHEBI:456215"/>
    </reaction>
</comment>
<evidence type="ECO:0000256" key="3">
    <source>
        <dbReference type="ARBA" id="ARBA00022555"/>
    </source>
</evidence>
<dbReference type="RefSeq" id="WP_100277009.1">
    <property type="nucleotide sequence ID" value="NZ_CP018799.1"/>
</dbReference>
<dbReference type="InterPro" id="IPR004114">
    <property type="entry name" value="THUMP_dom"/>
</dbReference>
<evidence type="ECO:0000256" key="4">
    <source>
        <dbReference type="ARBA" id="ARBA00022679"/>
    </source>
</evidence>
<dbReference type="InterPro" id="IPR003720">
    <property type="entry name" value="tRNA_STrfase"/>
</dbReference>
<dbReference type="Gene3D" id="3.40.50.620">
    <property type="entry name" value="HUPs"/>
    <property type="match status" value="1"/>
</dbReference>
<dbReference type="EMBL" id="CP018799">
    <property type="protein sequence ID" value="ATX79078.1"/>
    <property type="molecule type" value="Genomic_DNA"/>
</dbReference>
<dbReference type="CDD" id="cd01712">
    <property type="entry name" value="PPase_ThiI"/>
    <property type="match status" value="1"/>
</dbReference>
<dbReference type="GO" id="GO:0000049">
    <property type="term" value="F:tRNA binding"/>
    <property type="evidence" value="ECO:0007669"/>
    <property type="project" value="UniProtKB-UniRule"/>
</dbReference>
<dbReference type="OrthoDB" id="9773948at2"/>
<dbReference type="GO" id="GO:0005524">
    <property type="term" value="F:ATP binding"/>
    <property type="evidence" value="ECO:0007669"/>
    <property type="project" value="UniProtKB-UniRule"/>
</dbReference>
<sequence length="397" mass="44262">MPKLLFHLGELSLKGKNRSVFERRMAQNIKRVILPVIKPGGIHREHGRMTADVESVSDELINLLSLIPGIRNFSVAESCELDLAAMQEAAKAAVLADFGPDVEGKRFRVTAKRSDKRFPIKTPELNFEIGGFLKNQLNLLVNLNNPEIDVRIEIGLKEAYIYTRKIAGIGGLPVGSSGRGVVLFSGGIDSPVAAYTMIKRGMEVVLVHLYNSTINRDFVKIRDLARQLSLYQGRVKLYLIDLEEFQRHAIANVSAEYRMIIYKRQMIRSAAKIAHLEKAQALVTGDSLGQVASQTLANIHAIYDASDLPLLPPLIGMDKEEIIALGRRIGTYEISIEEYCDICSFLIAKHPETHGSRDRVAELESLLPLEGLEYPTRTIWFNGGHEQGDEREQVPPA</sequence>
<comment type="similarity">
    <text evidence="12 18">Belongs to the ThiI family.</text>
</comment>
<gene>
    <name evidence="18" type="primary">thiI</name>
    <name evidence="20" type="ORF">Ga0123461_0652</name>
</gene>
<evidence type="ECO:0000256" key="18">
    <source>
        <dbReference type="HAMAP-Rule" id="MF_00021"/>
    </source>
</evidence>
<feature type="binding site" evidence="18">
    <location>
        <position position="263"/>
    </location>
    <ligand>
        <name>ATP</name>
        <dbReference type="ChEBI" id="CHEBI:30616"/>
    </ligand>
</feature>
<evidence type="ECO:0000256" key="17">
    <source>
        <dbReference type="ARBA" id="ARBA00080570"/>
    </source>
</evidence>
<dbReference type="FunFam" id="3.40.50.620:FF:000053">
    <property type="entry name" value="Probable tRNA sulfurtransferase"/>
    <property type="match status" value="1"/>
</dbReference>
<dbReference type="InterPro" id="IPR049962">
    <property type="entry name" value="THUMP_ThiI"/>
</dbReference>
<evidence type="ECO:0000256" key="12">
    <source>
        <dbReference type="ARBA" id="ARBA00061472"/>
    </source>
</evidence>
<dbReference type="CDD" id="cd11716">
    <property type="entry name" value="THUMP_ThiI"/>
    <property type="match status" value="1"/>
</dbReference>
<dbReference type="HAMAP" id="MF_00021">
    <property type="entry name" value="ThiI"/>
    <property type="match status" value="1"/>
</dbReference>
<dbReference type="SUPFAM" id="SSF52402">
    <property type="entry name" value="Adenine nucleotide alpha hydrolases-like"/>
    <property type="match status" value="1"/>
</dbReference>
<accession>A0A2K8KW52</accession>
<evidence type="ECO:0000256" key="10">
    <source>
        <dbReference type="ARBA" id="ARBA00052330"/>
    </source>
</evidence>
<dbReference type="PANTHER" id="PTHR43209:SF1">
    <property type="entry name" value="TRNA SULFURTRANSFERASE"/>
    <property type="match status" value="1"/>
</dbReference>
<dbReference type="GO" id="GO:0009228">
    <property type="term" value="P:thiamine biosynthetic process"/>
    <property type="evidence" value="ECO:0007669"/>
    <property type="project" value="UniProtKB-KW"/>
</dbReference>
<evidence type="ECO:0000256" key="15">
    <source>
        <dbReference type="ARBA" id="ARBA00075337"/>
    </source>
</evidence>
<dbReference type="UniPathway" id="UPA00060"/>
<organism evidence="20 21">
    <name type="scientific">Mariprofundus aestuarium</name>
    <dbReference type="NCBI Taxonomy" id="1921086"/>
    <lineage>
        <taxon>Bacteria</taxon>
        <taxon>Pseudomonadati</taxon>
        <taxon>Pseudomonadota</taxon>
        <taxon>Candidatius Mariprofundia</taxon>
        <taxon>Mariprofundales</taxon>
        <taxon>Mariprofundaceae</taxon>
        <taxon>Mariprofundus</taxon>
    </lineage>
</organism>
<dbReference type="GO" id="GO:0052837">
    <property type="term" value="P:thiazole biosynthetic process"/>
    <property type="evidence" value="ECO:0007669"/>
    <property type="project" value="TreeGrafter"/>
</dbReference>
<evidence type="ECO:0000256" key="11">
    <source>
        <dbReference type="ARBA" id="ARBA00058382"/>
    </source>
</evidence>
<keyword evidence="2 18" id="KW-0963">Cytoplasm</keyword>
<keyword evidence="6 18" id="KW-0067">ATP-binding</keyword>
<keyword evidence="21" id="KW-1185">Reference proteome</keyword>
<dbReference type="InterPro" id="IPR014729">
    <property type="entry name" value="Rossmann-like_a/b/a_fold"/>
</dbReference>
<dbReference type="GO" id="GO:0004810">
    <property type="term" value="F:CCA tRNA nucleotidyltransferase activity"/>
    <property type="evidence" value="ECO:0007669"/>
    <property type="project" value="InterPro"/>
</dbReference>
<evidence type="ECO:0000256" key="14">
    <source>
        <dbReference type="ARBA" id="ARBA00071867"/>
    </source>
</evidence>
<evidence type="ECO:0000256" key="13">
    <source>
        <dbReference type="ARBA" id="ARBA00066827"/>
    </source>
</evidence>
<dbReference type="InterPro" id="IPR049961">
    <property type="entry name" value="ThiI_N"/>
</dbReference>
<evidence type="ECO:0000256" key="8">
    <source>
        <dbReference type="ARBA" id="ARBA00022977"/>
    </source>
</evidence>
<dbReference type="SUPFAM" id="SSF143437">
    <property type="entry name" value="THUMP domain-like"/>
    <property type="match status" value="1"/>
</dbReference>
<dbReference type="InterPro" id="IPR020536">
    <property type="entry name" value="ThiI_AANH"/>
</dbReference>
<keyword evidence="5 18" id="KW-0547">Nucleotide-binding</keyword>
<keyword evidence="3 18" id="KW-0820">tRNA-binding</keyword>
<name>A0A2K8KW52_MARES</name>
<dbReference type="GO" id="GO:0002937">
    <property type="term" value="P:tRNA 4-thiouridine biosynthesis"/>
    <property type="evidence" value="ECO:0007669"/>
    <property type="project" value="TreeGrafter"/>
</dbReference>
<evidence type="ECO:0000256" key="2">
    <source>
        <dbReference type="ARBA" id="ARBA00022490"/>
    </source>
</evidence>
<dbReference type="GO" id="GO:0140741">
    <property type="term" value="F:tRNA-uracil-4 sulfurtransferase activity"/>
    <property type="evidence" value="ECO:0007669"/>
    <property type="project" value="UniProtKB-EC"/>
</dbReference>
<comment type="subcellular location">
    <subcellularLocation>
        <location evidence="1 18">Cytoplasm</location>
    </subcellularLocation>
</comment>
<comment type="function">
    <text evidence="11 18">Catalyzes the ATP-dependent transfer of a sulfur to tRNA to produce 4-thiouridine in position 8 of tRNAs, which functions as a near-UV photosensor. Also catalyzes the transfer of sulfur to the sulfur carrier protein ThiS, forming ThiS-thiocarboxylate. This is a step in the synthesis of thiazole, in the thiamine biosynthesis pathway. The sulfur is donated as persulfide by IscS.</text>
</comment>
<dbReference type="PANTHER" id="PTHR43209">
    <property type="entry name" value="TRNA SULFURTRANSFERASE"/>
    <property type="match status" value="1"/>
</dbReference>
<dbReference type="NCBIfam" id="TIGR00342">
    <property type="entry name" value="tRNA uracil 4-sulfurtransferase ThiI"/>
    <property type="match status" value="1"/>
</dbReference>
<keyword evidence="8 18" id="KW-0784">Thiamine biosynthesis</keyword>
<proteinExistence type="inferred from homology"/>
<dbReference type="InterPro" id="IPR054173">
    <property type="entry name" value="ThiI_fer"/>
</dbReference>
<evidence type="ECO:0000256" key="1">
    <source>
        <dbReference type="ARBA" id="ARBA00004496"/>
    </source>
</evidence>
<dbReference type="GO" id="GO:0009229">
    <property type="term" value="P:thiamine diphosphate biosynthetic process"/>
    <property type="evidence" value="ECO:0007669"/>
    <property type="project" value="UniProtKB-UniRule"/>
</dbReference>
<comment type="pathway">
    <text evidence="18">Cofactor biosynthesis; thiamine diphosphate biosynthesis.</text>
</comment>
<comment type="caution">
    <text evidence="18">Lacks conserved residue(s) required for the propagation of feature annotation.</text>
</comment>
<feature type="domain" description="THUMP" evidence="19">
    <location>
        <begin position="58"/>
        <end position="165"/>
    </location>
</feature>
<feature type="binding site" evidence="18">
    <location>
        <position position="285"/>
    </location>
    <ligand>
        <name>ATP</name>
        <dbReference type="ChEBI" id="CHEBI:30616"/>
    </ligand>
</feature>
<dbReference type="GO" id="GO:0005829">
    <property type="term" value="C:cytosol"/>
    <property type="evidence" value="ECO:0007669"/>
    <property type="project" value="TreeGrafter"/>
</dbReference>
<evidence type="ECO:0000313" key="21">
    <source>
        <dbReference type="Proteomes" id="UP000231701"/>
    </source>
</evidence>
<comment type="catalytic activity">
    <reaction evidence="9 18">
        <text>[ThiI sulfur-carrier protein]-S-sulfanyl-L-cysteine + a uridine in tRNA + 2 reduced [2Fe-2S]-[ferredoxin] + ATP + H(+) = [ThiI sulfur-carrier protein]-L-cysteine + a 4-thiouridine in tRNA + 2 oxidized [2Fe-2S]-[ferredoxin] + AMP + diphosphate</text>
        <dbReference type="Rhea" id="RHEA:24176"/>
        <dbReference type="Rhea" id="RHEA-COMP:10000"/>
        <dbReference type="Rhea" id="RHEA-COMP:10001"/>
        <dbReference type="Rhea" id="RHEA-COMP:13337"/>
        <dbReference type="Rhea" id="RHEA-COMP:13338"/>
        <dbReference type="Rhea" id="RHEA-COMP:13339"/>
        <dbReference type="Rhea" id="RHEA-COMP:13340"/>
        <dbReference type="ChEBI" id="CHEBI:15378"/>
        <dbReference type="ChEBI" id="CHEBI:29950"/>
        <dbReference type="ChEBI" id="CHEBI:30616"/>
        <dbReference type="ChEBI" id="CHEBI:33019"/>
        <dbReference type="ChEBI" id="CHEBI:33737"/>
        <dbReference type="ChEBI" id="CHEBI:33738"/>
        <dbReference type="ChEBI" id="CHEBI:61963"/>
        <dbReference type="ChEBI" id="CHEBI:65315"/>
        <dbReference type="ChEBI" id="CHEBI:136798"/>
        <dbReference type="ChEBI" id="CHEBI:456215"/>
        <dbReference type="EC" id="2.8.1.4"/>
    </reaction>
</comment>
<dbReference type="Gene3D" id="3.30.2130.30">
    <property type="match status" value="1"/>
</dbReference>
<evidence type="ECO:0000259" key="19">
    <source>
        <dbReference type="PROSITE" id="PS51165"/>
    </source>
</evidence>
<dbReference type="Pfam" id="PF02926">
    <property type="entry name" value="THUMP"/>
    <property type="match status" value="1"/>
</dbReference>
<reference evidence="20 21" key="1">
    <citation type="submission" date="2016-12" db="EMBL/GenBank/DDBJ databases">
        <title>Isolation and genomic insights into novel planktonic Zetaproteobacteria from stratified waters of the Chesapeake Bay.</title>
        <authorList>
            <person name="McAllister S.M."/>
            <person name="Kato S."/>
            <person name="Chan C.S."/>
            <person name="Chiu B.K."/>
            <person name="Field E.K."/>
        </authorList>
    </citation>
    <scope>NUCLEOTIDE SEQUENCE [LARGE SCALE GENOMIC DNA]</scope>
    <source>
        <strain evidence="20 21">CP-5</strain>
    </source>
</reference>
<dbReference type="KEGG" id="maes:Ga0123461_0652"/>
<evidence type="ECO:0000313" key="20">
    <source>
        <dbReference type="EMBL" id="ATX79078.1"/>
    </source>
</evidence>
<dbReference type="EC" id="2.8.1.4" evidence="13 18"/>
<dbReference type="Pfam" id="PF22025">
    <property type="entry name" value="ThiI_fer"/>
    <property type="match status" value="1"/>
</dbReference>
<dbReference type="PROSITE" id="PS51165">
    <property type="entry name" value="THUMP"/>
    <property type="match status" value="1"/>
</dbReference>
<evidence type="ECO:0000256" key="7">
    <source>
        <dbReference type="ARBA" id="ARBA00022884"/>
    </source>
</evidence>
<dbReference type="Pfam" id="PF02568">
    <property type="entry name" value="ThiI"/>
    <property type="match status" value="1"/>
</dbReference>
<protein>
    <recommendedName>
        <fullName evidence="14 18">Probable tRNA sulfurtransferase</fullName>
        <ecNumber evidence="13 18">2.8.1.4</ecNumber>
    </recommendedName>
    <alternativeName>
        <fullName evidence="15 18">Sulfur carrier protein ThiS sulfurtransferase</fullName>
    </alternativeName>
    <alternativeName>
        <fullName evidence="16 18">Thiamine biosynthesis protein ThiI</fullName>
    </alternativeName>
    <alternativeName>
        <fullName evidence="17 18">tRNA 4-thiouridine synthase</fullName>
    </alternativeName>
</protein>
<evidence type="ECO:0000256" key="6">
    <source>
        <dbReference type="ARBA" id="ARBA00022840"/>
    </source>
</evidence>
<evidence type="ECO:0000256" key="9">
    <source>
        <dbReference type="ARBA" id="ARBA00050570"/>
    </source>
</evidence>